<reference evidence="10 11" key="1">
    <citation type="journal article" date="2013" name="Nature">
        <title>Insights into bilaterian evolution from three spiralian genomes.</title>
        <authorList>
            <person name="Simakov O."/>
            <person name="Marletaz F."/>
            <person name="Cho S.J."/>
            <person name="Edsinger-Gonzales E."/>
            <person name="Havlak P."/>
            <person name="Hellsten U."/>
            <person name="Kuo D.H."/>
            <person name="Larsson T."/>
            <person name="Lv J."/>
            <person name="Arendt D."/>
            <person name="Savage R."/>
            <person name="Osoegawa K."/>
            <person name="de Jong P."/>
            <person name="Grimwood J."/>
            <person name="Chapman J.A."/>
            <person name="Shapiro H."/>
            <person name="Aerts A."/>
            <person name="Otillar R.P."/>
            <person name="Terry A.Y."/>
            <person name="Boore J.L."/>
            <person name="Grigoriev I.V."/>
            <person name="Lindberg D.R."/>
            <person name="Seaver E.C."/>
            <person name="Weisblat D.A."/>
            <person name="Putnam N.H."/>
            <person name="Rokhsar D.S."/>
        </authorList>
    </citation>
    <scope>NUCLEOTIDE SEQUENCE [LARGE SCALE GENOMIC DNA]</scope>
</reference>
<evidence type="ECO:0000256" key="6">
    <source>
        <dbReference type="ARBA" id="ARBA00022989"/>
    </source>
</evidence>
<evidence type="ECO:0000256" key="8">
    <source>
        <dbReference type="ARBA" id="ARBA00023136"/>
    </source>
</evidence>
<dbReference type="GO" id="GO:0000139">
    <property type="term" value="C:Golgi membrane"/>
    <property type="evidence" value="ECO:0007669"/>
    <property type="project" value="UniProtKB-SubCell"/>
</dbReference>
<sequence length="360" mass="41602">MSKPKVKDDEQILRQVRYEVTELRKLGEDWGMSSGQINQCINEAFCQKLTSGSKITEKIAKNIQEGTKWIKIRLVFRIWLVFIITVFGLVTLTNHTEYFGKAVDKMLQPYGYPIFRVVRLLSLPLHHYNISSYHNRECVVPNPYFYDQEDECLCQGITKVRVTKLRKEKELGKEFFEIPILFKGLQKELVPFEKVIKLVQDEYEILKDPSLLVDSSVDWIKNIGDLNDIELKSKMNKEENFHVEWNSRRMSTSQTLRTLFPRPVIYPKKIEVVITRSLYVAGPHADGILLTENQAADLFYIQGWGTRTVVFTPRKTCEDVCDSFSVKTEPGDVLMFANSWDVKLLPNEEGISVSFMGGVA</sequence>
<dbReference type="GeneID" id="20248608"/>
<dbReference type="OMA" id="GYLTSFC"/>
<keyword evidence="3" id="KW-0963">Cytoplasm</keyword>
<keyword evidence="8 9" id="KW-0472">Membrane</keyword>
<gene>
    <name evidence="10" type="ORF">LOTGIDRAFT_231492</name>
</gene>
<evidence type="ECO:0000256" key="7">
    <source>
        <dbReference type="ARBA" id="ARBA00023034"/>
    </source>
</evidence>
<evidence type="ECO:0000256" key="4">
    <source>
        <dbReference type="ARBA" id="ARBA00022692"/>
    </source>
</evidence>
<keyword evidence="5" id="KW-0735">Signal-anchor</keyword>
<evidence type="ECO:0000256" key="5">
    <source>
        <dbReference type="ARBA" id="ARBA00022968"/>
    </source>
</evidence>
<dbReference type="InterPro" id="IPR038757">
    <property type="entry name" value="BRAP"/>
</dbReference>
<dbReference type="RefSeq" id="XP_009051890.1">
    <property type="nucleotide sequence ID" value="XM_009053642.1"/>
</dbReference>
<dbReference type="EMBL" id="KB201305">
    <property type="protein sequence ID" value="ESO97285.1"/>
    <property type="molecule type" value="Genomic_DNA"/>
</dbReference>
<dbReference type="AlphaFoldDB" id="V4AR30"/>
<keyword evidence="6 9" id="KW-1133">Transmembrane helix</keyword>
<keyword evidence="7" id="KW-0333">Golgi apparatus</keyword>
<comment type="subcellular location">
    <subcellularLocation>
        <location evidence="2">Cytoplasm</location>
    </subcellularLocation>
    <subcellularLocation>
        <location evidence="1">Golgi apparatus membrane</location>
        <topology evidence="1">Single-pass type II membrane protein</topology>
    </subcellularLocation>
</comment>
<proteinExistence type="predicted"/>
<evidence type="ECO:0000256" key="2">
    <source>
        <dbReference type="ARBA" id="ARBA00004496"/>
    </source>
</evidence>
<dbReference type="PANTHER" id="PTHR35259">
    <property type="entry name" value="BOMBESIN RECEPTOR-ACTIVATED PROTEIN C6ORF89"/>
    <property type="match status" value="1"/>
</dbReference>
<keyword evidence="4 9" id="KW-0812">Transmembrane</keyword>
<dbReference type="Proteomes" id="UP000030746">
    <property type="component" value="Unassembled WGS sequence"/>
</dbReference>
<keyword evidence="11" id="KW-1185">Reference proteome</keyword>
<evidence type="ECO:0000313" key="10">
    <source>
        <dbReference type="EMBL" id="ESO97285.1"/>
    </source>
</evidence>
<dbReference type="CTD" id="20248608"/>
<name>V4AR30_LOTGI</name>
<evidence type="ECO:0000256" key="9">
    <source>
        <dbReference type="SAM" id="Phobius"/>
    </source>
</evidence>
<accession>V4AR30</accession>
<dbReference type="KEGG" id="lgi:LOTGIDRAFT_231492"/>
<evidence type="ECO:0000256" key="3">
    <source>
        <dbReference type="ARBA" id="ARBA00022490"/>
    </source>
</evidence>
<dbReference type="HOGENOM" id="CLU_783657_0_0_1"/>
<protein>
    <submittedName>
        <fullName evidence="10">Uncharacterized protein</fullName>
    </submittedName>
</protein>
<dbReference type="PANTHER" id="PTHR35259:SF1">
    <property type="entry name" value="BOMBESIN RECEPTOR-ACTIVATED PROTEIN C6ORF89"/>
    <property type="match status" value="1"/>
</dbReference>
<evidence type="ECO:0000313" key="11">
    <source>
        <dbReference type="Proteomes" id="UP000030746"/>
    </source>
</evidence>
<organism evidence="10 11">
    <name type="scientific">Lottia gigantea</name>
    <name type="common">Giant owl limpet</name>
    <dbReference type="NCBI Taxonomy" id="225164"/>
    <lineage>
        <taxon>Eukaryota</taxon>
        <taxon>Metazoa</taxon>
        <taxon>Spiralia</taxon>
        <taxon>Lophotrochozoa</taxon>
        <taxon>Mollusca</taxon>
        <taxon>Gastropoda</taxon>
        <taxon>Patellogastropoda</taxon>
        <taxon>Lottioidea</taxon>
        <taxon>Lottiidae</taxon>
        <taxon>Lottia</taxon>
    </lineage>
</organism>
<evidence type="ECO:0000256" key="1">
    <source>
        <dbReference type="ARBA" id="ARBA00004323"/>
    </source>
</evidence>
<dbReference type="OrthoDB" id="10036464at2759"/>
<feature type="transmembrane region" description="Helical" evidence="9">
    <location>
        <begin position="74"/>
        <end position="92"/>
    </location>
</feature>